<proteinExistence type="predicted"/>
<dbReference type="HOGENOM" id="CLU_1924758_0_0_11"/>
<organism evidence="1 2">
    <name type="scientific">Kitasatospora cheerisanensis KCTC 2395</name>
    <dbReference type="NCBI Taxonomy" id="1348663"/>
    <lineage>
        <taxon>Bacteria</taxon>
        <taxon>Bacillati</taxon>
        <taxon>Actinomycetota</taxon>
        <taxon>Actinomycetes</taxon>
        <taxon>Kitasatosporales</taxon>
        <taxon>Streptomycetaceae</taxon>
        <taxon>Kitasatospora</taxon>
    </lineage>
</organism>
<keyword evidence="2" id="KW-1185">Reference proteome</keyword>
<dbReference type="PATRIC" id="fig|1348663.4.peg.1599"/>
<dbReference type="Proteomes" id="UP000027178">
    <property type="component" value="Unassembled WGS sequence"/>
</dbReference>
<gene>
    <name evidence="1" type="ORF">KCH_16650</name>
</gene>
<protein>
    <submittedName>
        <fullName evidence="1">Uncharacterized protein</fullName>
    </submittedName>
</protein>
<accession>A0A066Z2V1</accession>
<name>A0A066Z2V1_9ACTN</name>
<dbReference type="EMBL" id="JNBY01000068">
    <property type="protein sequence ID" value="KDN86569.1"/>
    <property type="molecule type" value="Genomic_DNA"/>
</dbReference>
<reference evidence="1 2" key="1">
    <citation type="submission" date="2014-05" db="EMBL/GenBank/DDBJ databases">
        <title>Draft Genome Sequence of Kitasatospora cheerisanensis KCTC 2395.</title>
        <authorList>
            <person name="Nam D.H."/>
        </authorList>
    </citation>
    <scope>NUCLEOTIDE SEQUENCE [LARGE SCALE GENOMIC DNA]</scope>
    <source>
        <strain evidence="1 2">KCTC 2395</strain>
    </source>
</reference>
<sequence length="131" mass="14132">MPLAMAVLTAGGGVLYEVGKAVIADDRTCRNLDTYLGGSIPAGAADFRCVDSGFQERWYELSFRLRSGRVGELRAAFPHVSPRPAEKCRVALSLSFEPYVDWPPGMAGEFDLWAADQGDGTVLVEIRAHGG</sequence>
<evidence type="ECO:0000313" key="2">
    <source>
        <dbReference type="Proteomes" id="UP000027178"/>
    </source>
</evidence>
<comment type="caution">
    <text evidence="1">The sequence shown here is derived from an EMBL/GenBank/DDBJ whole genome shotgun (WGS) entry which is preliminary data.</text>
</comment>
<evidence type="ECO:0000313" key="1">
    <source>
        <dbReference type="EMBL" id="KDN86569.1"/>
    </source>
</evidence>
<dbReference type="AlphaFoldDB" id="A0A066Z2V1"/>